<evidence type="ECO:0000256" key="5">
    <source>
        <dbReference type="ARBA" id="ARBA00023210"/>
    </source>
</evidence>
<evidence type="ECO:0000256" key="7">
    <source>
        <dbReference type="ARBA" id="ARBA00024910"/>
    </source>
</evidence>
<accession>A0A1M4XDG0</accession>
<keyword evidence="5" id="KW-0717">Septation</keyword>
<dbReference type="InterPro" id="IPR036192">
    <property type="entry name" value="Cell_div_ZapA-like_sf"/>
</dbReference>
<reference evidence="12" key="1">
    <citation type="submission" date="2016-11" db="EMBL/GenBank/DDBJ databases">
        <authorList>
            <person name="Varghese N."/>
            <person name="Submissions S."/>
        </authorList>
    </citation>
    <scope>NUCLEOTIDE SEQUENCE [LARGE SCALE GENOMIC DNA]</scope>
    <source>
        <strain evidence="12">DSM 10124</strain>
    </source>
</reference>
<keyword evidence="4 11" id="KW-0132">Cell division</keyword>
<evidence type="ECO:0000256" key="9">
    <source>
        <dbReference type="ARBA" id="ARBA00033158"/>
    </source>
</evidence>
<dbReference type="PANTHER" id="PTHR34981:SF1">
    <property type="entry name" value="CELL DIVISION PROTEIN ZAPA"/>
    <property type="match status" value="1"/>
</dbReference>
<evidence type="ECO:0000256" key="2">
    <source>
        <dbReference type="ARBA" id="ARBA00015195"/>
    </source>
</evidence>
<dbReference type="Gene3D" id="6.10.250.790">
    <property type="match status" value="1"/>
</dbReference>
<organism evidence="11 12">
    <name type="scientific">Caloramator proteoclasticus DSM 10124</name>
    <dbReference type="NCBI Taxonomy" id="1121262"/>
    <lineage>
        <taxon>Bacteria</taxon>
        <taxon>Bacillati</taxon>
        <taxon>Bacillota</taxon>
        <taxon>Clostridia</taxon>
        <taxon>Eubacteriales</taxon>
        <taxon>Clostridiaceae</taxon>
        <taxon>Caloramator</taxon>
    </lineage>
</organism>
<gene>
    <name evidence="11" type="ORF">SAMN02746091_01388</name>
</gene>
<comment type="function">
    <text evidence="7">Activator of cell division through the inhibition of FtsZ GTPase activity, therefore promoting FtsZ assembly into bundles of protofilaments necessary for the formation of the division Z ring. It is recruited early at mid-cell but it is not essential for cell division.</text>
</comment>
<dbReference type="GO" id="GO:0030428">
    <property type="term" value="C:cell septum"/>
    <property type="evidence" value="ECO:0007669"/>
    <property type="project" value="TreeGrafter"/>
</dbReference>
<sequence>MVNKVVVKINGVEYTLMGEDSEDYLFSIANFVDKKIKEILSSNPKHNTTSSAVLTALTVTDEMFKLKKEMEKLRQSTVVPTEKLREAEERYRALYEEFKRVVDENNSAKSKLEEVVLKEREYSEGINRLKADYEEKIKEYEALLKENAYLRERNEEAERELKETKEMLSSVKEQLLESQIELVRVKKDLKDFKELQSKKRSV</sequence>
<evidence type="ECO:0000256" key="3">
    <source>
        <dbReference type="ARBA" id="ARBA00022490"/>
    </source>
</evidence>
<dbReference type="GO" id="GO:0043093">
    <property type="term" value="P:FtsZ-dependent cytokinesis"/>
    <property type="evidence" value="ECO:0007669"/>
    <property type="project" value="TreeGrafter"/>
</dbReference>
<protein>
    <recommendedName>
        <fullName evidence="2">Cell division protein ZapA</fullName>
    </recommendedName>
    <alternativeName>
        <fullName evidence="9">Z ring-associated protein ZapA</fullName>
    </alternativeName>
</protein>
<dbReference type="EMBL" id="FQVG01000023">
    <property type="protein sequence ID" value="SHE91564.1"/>
    <property type="molecule type" value="Genomic_DNA"/>
</dbReference>
<feature type="coiled-coil region" evidence="10">
    <location>
        <begin position="84"/>
        <end position="181"/>
    </location>
</feature>
<dbReference type="InterPro" id="IPR007838">
    <property type="entry name" value="Cell_div_ZapA-like"/>
</dbReference>
<keyword evidence="10" id="KW-0175">Coiled coil</keyword>
<dbReference type="RefSeq" id="WP_027307645.1">
    <property type="nucleotide sequence ID" value="NZ_FQVG01000023.1"/>
</dbReference>
<evidence type="ECO:0000256" key="6">
    <source>
        <dbReference type="ARBA" id="ARBA00023306"/>
    </source>
</evidence>
<dbReference type="GO" id="GO:0000921">
    <property type="term" value="P:septin ring assembly"/>
    <property type="evidence" value="ECO:0007669"/>
    <property type="project" value="TreeGrafter"/>
</dbReference>
<dbReference type="AlphaFoldDB" id="A0A1M4XDG0"/>
<evidence type="ECO:0000256" key="4">
    <source>
        <dbReference type="ARBA" id="ARBA00022618"/>
    </source>
</evidence>
<comment type="subcellular location">
    <subcellularLocation>
        <location evidence="1">Cytoplasm</location>
    </subcellularLocation>
</comment>
<evidence type="ECO:0000313" key="12">
    <source>
        <dbReference type="Proteomes" id="UP000184423"/>
    </source>
</evidence>
<name>A0A1M4XDG0_9CLOT</name>
<keyword evidence="3" id="KW-0963">Cytoplasm</keyword>
<comment type="subunit">
    <text evidence="8">Homodimer. Interacts with FtsZ.</text>
</comment>
<dbReference type="InterPro" id="IPR053712">
    <property type="entry name" value="Bac_CellDiv_Activator"/>
</dbReference>
<keyword evidence="12" id="KW-1185">Reference proteome</keyword>
<dbReference type="GO" id="GO:0005829">
    <property type="term" value="C:cytosol"/>
    <property type="evidence" value="ECO:0007669"/>
    <property type="project" value="TreeGrafter"/>
</dbReference>
<dbReference type="GO" id="GO:0032153">
    <property type="term" value="C:cell division site"/>
    <property type="evidence" value="ECO:0007669"/>
    <property type="project" value="TreeGrafter"/>
</dbReference>
<evidence type="ECO:0000256" key="8">
    <source>
        <dbReference type="ARBA" id="ARBA00026068"/>
    </source>
</evidence>
<dbReference type="PANTHER" id="PTHR34981">
    <property type="entry name" value="CELL DIVISION PROTEIN ZAPA"/>
    <property type="match status" value="1"/>
</dbReference>
<evidence type="ECO:0000256" key="10">
    <source>
        <dbReference type="SAM" id="Coils"/>
    </source>
</evidence>
<dbReference type="Pfam" id="PF05164">
    <property type="entry name" value="ZapA"/>
    <property type="match status" value="1"/>
</dbReference>
<dbReference type="GO" id="GO:0000917">
    <property type="term" value="P:division septum assembly"/>
    <property type="evidence" value="ECO:0007669"/>
    <property type="project" value="UniProtKB-KW"/>
</dbReference>
<dbReference type="SUPFAM" id="SSF102829">
    <property type="entry name" value="Cell division protein ZapA-like"/>
    <property type="match status" value="1"/>
</dbReference>
<keyword evidence="6" id="KW-0131">Cell cycle</keyword>
<proteinExistence type="predicted"/>
<evidence type="ECO:0000256" key="1">
    <source>
        <dbReference type="ARBA" id="ARBA00004496"/>
    </source>
</evidence>
<dbReference type="Proteomes" id="UP000184423">
    <property type="component" value="Unassembled WGS sequence"/>
</dbReference>
<evidence type="ECO:0000313" key="11">
    <source>
        <dbReference type="EMBL" id="SHE91564.1"/>
    </source>
</evidence>